<dbReference type="Gene3D" id="2.60.120.590">
    <property type="entry name" value="Alpha-ketoglutarate-dependent dioxygenase AlkB-like"/>
    <property type="match status" value="1"/>
</dbReference>
<dbReference type="InterPro" id="IPR027450">
    <property type="entry name" value="AlkB-like"/>
</dbReference>
<comment type="caution">
    <text evidence="3">The sequence shown here is derived from an EMBL/GenBank/DDBJ whole genome shotgun (WGS) entry which is preliminary data.</text>
</comment>
<evidence type="ECO:0000313" key="4">
    <source>
        <dbReference type="Proteomes" id="UP001224775"/>
    </source>
</evidence>
<proteinExistence type="predicted"/>
<name>A0AAD8Y1T7_9STRA</name>
<dbReference type="GO" id="GO:0003729">
    <property type="term" value="F:mRNA binding"/>
    <property type="evidence" value="ECO:0007669"/>
    <property type="project" value="InterPro"/>
</dbReference>
<dbReference type="EC" id="1.14.11.53" evidence="3"/>
<dbReference type="Proteomes" id="UP001224775">
    <property type="component" value="Unassembled WGS sequence"/>
</dbReference>
<dbReference type="GO" id="GO:0006402">
    <property type="term" value="P:mRNA catabolic process"/>
    <property type="evidence" value="ECO:0007669"/>
    <property type="project" value="InterPro"/>
</dbReference>
<feature type="compositionally biased region" description="Basic residues" evidence="1">
    <location>
        <begin position="293"/>
        <end position="311"/>
    </location>
</feature>
<dbReference type="Pfam" id="PF13532">
    <property type="entry name" value="2OG-FeII_Oxy_2"/>
    <property type="match status" value="1"/>
</dbReference>
<protein>
    <submittedName>
        <fullName evidence="3">RNA demethylase ALKBH9B-like protein</fullName>
        <ecNumber evidence="3">1.14.11.53</ecNumber>
    </submittedName>
</protein>
<feature type="compositionally biased region" description="Low complexity" evidence="1">
    <location>
        <begin position="1"/>
        <end position="13"/>
    </location>
</feature>
<keyword evidence="3" id="KW-0560">Oxidoreductase</keyword>
<feature type="compositionally biased region" description="Polar residues" evidence="1">
    <location>
        <begin position="376"/>
        <end position="387"/>
    </location>
</feature>
<evidence type="ECO:0000259" key="2">
    <source>
        <dbReference type="PROSITE" id="PS51471"/>
    </source>
</evidence>
<dbReference type="PROSITE" id="PS51471">
    <property type="entry name" value="FE2OG_OXY"/>
    <property type="match status" value="1"/>
</dbReference>
<dbReference type="AlphaFoldDB" id="A0AAD8Y1T7"/>
<keyword evidence="4" id="KW-1185">Reference proteome</keyword>
<sequence>MPKSAASKSKQSSQPPPPSPHNKKKASGTTFSLLDKSKKNLDILQGLVLHKEVISSQFENELISFIQSQCTKGRSGQLKKPTYLRSAGARSQGNQREALQYGGFFDFNKARPGKRGLVPDFPPIVHRLVNHLIDEGYLDKEVRPDSCIINQYGKGDCIPPHVDHESYYRPISTLSLLGEEPMLVGTKFQTVKSCTWKPTVGTSVALPRRSLLLLGGNSGNVSKHCISSCRGERISITLRKQPGPDWRPSLDELAKSGGGGGGGGKKRKRDAAVTLTANDYNNDDDGGGGDGAKKKKKALSGSAKRRKKMMKLKGITTTLPESGQGDASVHQQQQQHQQQMTQSQSSSNGEKTSTKKKSSEKQAKRNARRLERKQKQATAGTKSKCNT</sequence>
<feature type="region of interest" description="Disordered" evidence="1">
    <location>
        <begin position="239"/>
        <end position="387"/>
    </location>
</feature>
<dbReference type="InterPro" id="IPR044842">
    <property type="entry name" value="ALKBH9B/ALKBH10B-like"/>
</dbReference>
<dbReference type="InterPro" id="IPR005123">
    <property type="entry name" value="Oxoglu/Fe-dep_dioxygenase_dom"/>
</dbReference>
<dbReference type="GO" id="GO:1990931">
    <property type="term" value="F:mRNA N6-methyladenosine dioxygenase activity"/>
    <property type="evidence" value="ECO:0007669"/>
    <property type="project" value="UniProtKB-EC"/>
</dbReference>
<organism evidence="3 4">
    <name type="scientific">Skeletonema marinoi</name>
    <dbReference type="NCBI Taxonomy" id="267567"/>
    <lineage>
        <taxon>Eukaryota</taxon>
        <taxon>Sar</taxon>
        <taxon>Stramenopiles</taxon>
        <taxon>Ochrophyta</taxon>
        <taxon>Bacillariophyta</taxon>
        <taxon>Coscinodiscophyceae</taxon>
        <taxon>Thalassiosirophycidae</taxon>
        <taxon>Thalassiosirales</taxon>
        <taxon>Skeletonemataceae</taxon>
        <taxon>Skeletonema</taxon>
        <taxon>Skeletonema marinoi-dohrnii complex</taxon>
    </lineage>
</organism>
<evidence type="ECO:0000313" key="3">
    <source>
        <dbReference type="EMBL" id="KAK1737852.1"/>
    </source>
</evidence>
<dbReference type="InterPro" id="IPR037151">
    <property type="entry name" value="AlkB-like_sf"/>
</dbReference>
<accession>A0AAD8Y1T7</accession>
<dbReference type="PANTHER" id="PTHR31447:SF23">
    <property type="entry name" value="2-OXOGLUTARATE AND FE(II)-DEPENDENT OXYGENASE SUPERFAMILY PROTEIN"/>
    <property type="match status" value="1"/>
</dbReference>
<reference evidence="3" key="1">
    <citation type="submission" date="2023-06" db="EMBL/GenBank/DDBJ databases">
        <title>Survivors Of The Sea: Transcriptome response of Skeletonema marinoi to long-term dormancy.</title>
        <authorList>
            <person name="Pinder M.I.M."/>
            <person name="Kourtchenko O."/>
            <person name="Robertson E.K."/>
            <person name="Larsson T."/>
            <person name="Maumus F."/>
            <person name="Osuna-Cruz C.M."/>
            <person name="Vancaester E."/>
            <person name="Stenow R."/>
            <person name="Vandepoele K."/>
            <person name="Ploug H."/>
            <person name="Bruchert V."/>
            <person name="Godhe A."/>
            <person name="Topel M."/>
        </authorList>
    </citation>
    <scope>NUCLEOTIDE SEQUENCE</scope>
    <source>
        <strain evidence="3">R05AC</strain>
    </source>
</reference>
<feature type="region of interest" description="Disordered" evidence="1">
    <location>
        <begin position="1"/>
        <end position="28"/>
    </location>
</feature>
<dbReference type="EMBL" id="JATAAI010000023">
    <property type="protein sequence ID" value="KAK1737852.1"/>
    <property type="molecule type" value="Genomic_DNA"/>
</dbReference>
<feature type="compositionally biased region" description="Low complexity" evidence="1">
    <location>
        <begin position="331"/>
        <end position="351"/>
    </location>
</feature>
<dbReference type="SUPFAM" id="SSF51197">
    <property type="entry name" value="Clavaminate synthase-like"/>
    <property type="match status" value="1"/>
</dbReference>
<dbReference type="PANTHER" id="PTHR31447">
    <property type="entry name" value="HYDROXYPROLINE-RICH GLYCOPROTEIN FAMILY PROTEIN-RELATED"/>
    <property type="match status" value="1"/>
</dbReference>
<gene>
    <name evidence="3" type="ORF">QTG54_011624</name>
</gene>
<evidence type="ECO:0000256" key="1">
    <source>
        <dbReference type="SAM" id="MobiDB-lite"/>
    </source>
</evidence>
<feature type="domain" description="Fe2OG dioxygenase" evidence="2">
    <location>
        <begin position="143"/>
        <end position="242"/>
    </location>
</feature>